<comment type="caution">
    <text evidence="2">The sequence shown here is derived from an EMBL/GenBank/DDBJ whole genome shotgun (WGS) entry which is preliminary data.</text>
</comment>
<evidence type="ECO:0000313" key="2">
    <source>
        <dbReference type="EMBL" id="MBB3733125.1"/>
    </source>
</evidence>
<dbReference type="InterPro" id="IPR051397">
    <property type="entry name" value="Zn-ADH-like_protein"/>
</dbReference>
<dbReference type="EMBL" id="JACIBV010000002">
    <property type="protein sequence ID" value="MBB3733125.1"/>
    <property type="molecule type" value="Genomic_DNA"/>
</dbReference>
<sequence>MKALIFNPDLSFGVVPDPVPSPSQVLVQVSAVSLNFGEIAYRSPDPRPGHVPGWDAAGVVVQAAADGSGPAVGARVVTFGWSGAWAELRAVDTTELALVPDEVDLALTGALPVAGVTALQAVRRLGPLQGRRVLVTGASGGVGRYAVQLAALEGAHVIASVGSPSRAEGLRELGAAEIVLGPADLTGRVYGVLDNVGGRQLAEAFYRLEDDGVIQAIGKASKEPTTIDFEESRSRSQRGRIENFNVTTPFGDDLARLVGLLSRGELDAQVGWRGPWEQALSAAEALLSRRVQGKAVLTLS</sequence>
<dbReference type="AlphaFoldDB" id="A0A7W5VJ50"/>
<keyword evidence="3" id="KW-1185">Reference proteome</keyword>
<dbReference type="InterPro" id="IPR011032">
    <property type="entry name" value="GroES-like_sf"/>
</dbReference>
<name>A0A7W5VJ50_9ACTN</name>
<dbReference type="SUPFAM" id="SSF51735">
    <property type="entry name" value="NAD(P)-binding Rossmann-fold domains"/>
    <property type="match status" value="1"/>
</dbReference>
<dbReference type="SUPFAM" id="SSF50129">
    <property type="entry name" value="GroES-like"/>
    <property type="match status" value="1"/>
</dbReference>
<dbReference type="SMART" id="SM00829">
    <property type="entry name" value="PKS_ER"/>
    <property type="match status" value="1"/>
</dbReference>
<dbReference type="PANTHER" id="PTHR43677">
    <property type="entry name" value="SHORT-CHAIN DEHYDROGENASE/REDUCTASE"/>
    <property type="match status" value="1"/>
</dbReference>
<dbReference type="Gene3D" id="3.90.180.10">
    <property type="entry name" value="Medium-chain alcohol dehydrogenases, catalytic domain"/>
    <property type="match status" value="1"/>
</dbReference>
<feature type="domain" description="Enoyl reductase (ER)" evidence="1">
    <location>
        <begin position="7"/>
        <end position="297"/>
    </location>
</feature>
<protein>
    <submittedName>
        <fullName evidence="2">NADPH:quinone reductase-like Zn-dependent oxidoreductase</fullName>
    </submittedName>
</protein>
<evidence type="ECO:0000259" key="1">
    <source>
        <dbReference type="SMART" id="SM00829"/>
    </source>
</evidence>
<dbReference type="RefSeq" id="WP_183661163.1">
    <property type="nucleotide sequence ID" value="NZ_JACIBV010000002.1"/>
</dbReference>
<dbReference type="CDD" id="cd08270">
    <property type="entry name" value="MDR4"/>
    <property type="match status" value="1"/>
</dbReference>
<dbReference type="PANTHER" id="PTHR43677:SF4">
    <property type="entry name" value="QUINONE OXIDOREDUCTASE-LIKE PROTEIN 2"/>
    <property type="match status" value="1"/>
</dbReference>
<dbReference type="Pfam" id="PF08240">
    <property type="entry name" value="ADH_N"/>
    <property type="match status" value="1"/>
</dbReference>
<dbReference type="Pfam" id="PF00107">
    <property type="entry name" value="ADH_zinc_N"/>
    <property type="match status" value="1"/>
</dbReference>
<dbReference type="InterPro" id="IPR013154">
    <property type="entry name" value="ADH-like_N"/>
</dbReference>
<gene>
    <name evidence="2" type="ORF">FHR33_009072</name>
</gene>
<dbReference type="InterPro" id="IPR036291">
    <property type="entry name" value="NAD(P)-bd_dom_sf"/>
</dbReference>
<proteinExistence type="predicted"/>
<dbReference type="Proteomes" id="UP000579945">
    <property type="component" value="Unassembled WGS sequence"/>
</dbReference>
<dbReference type="Gene3D" id="3.40.50.720">
    <property type="entry name" value="NAD(P)-binding Rossmann-like Domain"/>
    <property type="match status" value="1"/>
</dbReference>
<evidence type="ECO:0000313" key="3">
    <source>
        <dbReference type="Proteomes" id="UP000579945"/>
    </source>
</evidence>
<dbReference type="GO" id="GO:0016491">
    <property type="term" value="F:oxidoreductase activity"/>
    <property type="evidence" value="ECO:0007669"/>
    <property type="project" value="InterPro"/>
</dbReference>
<dbReference type="GeneID" id="95395093"/>
<dbReference type="InterPro" id="IPR020843">
    <property type="entry name" value="ER"/>
</dbReference>
<accession>A0A7W5VJ50</accession>
<dbReference type="InterPro" id="IPR013149">
    <property type="entry name" value="ADH-like_C"/>
</dbReference>
<organism evidence="2 3">
    <name type="scientific">Nonomuraea dietziae</name>
    <dbReference type="NCBI Taxonomy" id="65515"/>
    <lineage>
        <taxon>Bacteria</taxon>
        <taxon>Bacillati</taxon>
        <taxon>Actinomycetota</taxon>
        <taxon>Actinomycetes</taxon>
        <taxon>Streptosporangiales</taxon>
        <taxon>Streptosporangiaceae</taxon>
        <taxon>Nonomuraea</taxon>
    </lineage>
</organism>
<reference evidence="2 3" key="1">
    <citation type="submission" date="2020-08" db="EMBL/GenBank/DDBJ databases">
        <title>Sequencing the genomes of 1000 actinobacteria strains.</title>
        <authorList>
            <person name="Klenk H.-P."/>
        </authorList>
    </citation>
    <scope>NUCLEOTIDE SEQUENCE [LARGE SCALE GENOMIC DNA]</scope>
    <source>
        <strain evidence="2 3">DSM 44320</strain>
    </source>
</reference>